<keyword evidence="4" id="KW-0560">Oxidoreductase</keyword>
<evidence type="ECO:0000256" key="2">
    <source>
        <dbReference type="ARBA" id="ARBA00022630"/>
    </source>
</evidence>
<dbReference type="Proteomes" id="UP000585272">
    <property type="component" value="Unassembled WGS sequence"/>
</dbReference>
<comment type="caution">
    <text evidence="5">The sequence shown here is derived from an EMBL/GenBank/DDBJ whole genome shotgun (WGS) entry which is preliminary data.</text>
</comment>
<dbReference type="Pfam" id="PF00743">
    <property type="entry name" value="FMO-like"/>
    <property type="match status" value="1"/>
</dbReference>
<dbReference type="GO" id="GO:0050660">
    <property type="term" value="F:flavin adenine dinucleotide binding"/>
    <property type="evidence" value="ECO:0007669"/>
    <property type="project" value="InterPro"/>
</dbReference>
<evidence type="ECO:0000256" key="4">
    <source>
        <dbReference type="ARBA" id="ARBA00023002"/>
    </source>
</evidence>
<evidence type="ECO:0000256" key="1">
    <source>
        <dbReference type="ARBA" id="ARBA00010139"/>
    </source>
</evidence>
<evidence type="ECO:0000313" key="5">
    <source>
        <dbReference type="EMBL" id="MBB4662212.1"/>
    </source>
</evidence>
<dbReference type="InterPro" id="IPR020946">
    <property type="entry name" value="Flavin_mOase-like"/>
</dbReference>
<comment type="similarity">
    <text evidence="1">Belongs to the FAD-binding monooxygenase family.</text>
</comment>
<keyword evidence="6" id="KW-1185">Reference proteome</keyword>
<dbReference type="PANTHER" id="PTHR42877">
    <property type="entry name" value="L-ORNITHINE N(5)-MONOOXYGENASE-RELATED"/>
    <property type="match status" value="1"/>
</dbReference>
<dbReference type="AlphaFoldDB" id="A0A840IBY1"/>
<protein>
    <submittedName>
        <fullName evidence="5">Cation diffusion facilitator CzcD-associated flavoprotein CzcO</fullName>
    </submittedName>
</protein>
<accession>A0A840IBY1</accession>
<dbReference type="InterPro" id="IPR051209">
    <property type="entry name" value="FAD-bind_Monooxygenase_sf"/>
</dbReference>
<evidence type="ECO:0000256" key="3">
    <source>
        <dbReference type="ARBA" id="ARBA00022827"/>
    </source>
</evidence>
<dbReference type="GO" id="GO:0004499">
    <property type="term" value="F:N,N-dimethylaniline monooxygenase activity"/>
    <property type="evidence" value="ECO:0007669"/>
    <property type="project" value="InterPro"/>
</dbReference>
<sequence length="497" mass="54584">MRVAIVGAGFSGIECAHRLRLAGHEYTIFERSDDLGGVWNDNTYPGAACDVPSYLYSFSWAQRRDWSRPCSPQAEIQRYLREVAERDGILARIRFGCEIAEAHWDERALSWTLTTAAGERHVADALVLACGQLNRPAYPDIPGADAFAGPAFHSARWDHDVDLRGRRVAVIGTGASAIQFVPVLAQQAARVDLYQRTAPYLLPRRNPAYPAAVRTAIRRVPGLQRLRRYGMWGVMETFILGYTKLPPLKAAFRLWSAGFMRLQLRDREVRRKVWPRHEFGCKRILFSSTYLPALQRPNVEVVTERVERIDADGVRTADGVHRPVDAIVWGTGFHADEPVVPLRVHGAGGGELQAAWRDGARAHLGITVAGFPNLFLMYGPNTNLGVGSIVAMIEAQAGYVVSALALLARAGGGALSVRPEVERASTEAVQTRLDGSVWTRCQSWYRKDGDGRVVGNWPGFMLEYVRAVAHADAADFQLVGAPSAEEATPPSAPAPAG</sequence>
<proteinExistence type="inferred from homology"/>
<name>A0A840IBY1_9ACTN</name>
<dbReference type="SUPFAM" id="SSF51905">
    <property type="entry name" value="FAD/NAD(P)-binding domain"/>
    <property type="match status" value="2"/>
</dbReference>
<reference evidence="5 6" key="1">
    <citation type="submission" date="2020-08" db="EMBL/GenBank/DDBJ databases">
        <title>Genomic Encyclopedia of Archaeal and Bacterial Type Strains, Phase II (KMG-II): from individual species to whole genera.</title>
        <authorList>
            <person name="Goeker M."/>
        </authorList>
    </citation>
    <scope>NUCLEOTIDE SEQUENCE [LARGE SCALE GENOMIC DNA]</scope>
    <source>
        <strain evidence="5 6">DSM 23288</strain>
    </source>
</reference>
<evidence type="ECO:0000313" key="6">
    <source>
        <dbReference type="Proteomes" id="UP000585272"/>
    </source>
</evidence>
<dbReference type="PANTHER" id="PTHR42877:SF4">
    <property type="entry name" value="FAD_NAD(P)-BINDING DOMAIN-CONTAINING PROTEIN-RELATED"/>
    <property type="match status" value="1"/>
</dbReference>
<dbReference type="RefSeq" id="WP_221242958.1">
    <property type="nucleotide sequence ID" value="NZ_JACHNU010000002.1"/>
</dbReference>
<organism evidence="5 6">
    <name type="scientific">Conexibacter arvalis</name>
    <dbReference type="NCBI Taxonomy" id="912552"/>
    <lineage>
        <taxon>Bacteria</taxon>
        <taxon>Bacillati</taxon>
        <taxon>Actinomycetota</taxon>
        <taxon>Thermoleophilia</taxon>
        <taxon>Solirubrobacterales</taxon>
        <taxon>Conexibacteraceae</taxon>
        <taxon>Conexibacter</taxon>
    </lineage>
</organism>
<dbReference type="Gene3D" id="3.50.50.60">
    <property type="entry name" value="FAD/NAD(P)-binding domain"/>
    <property type="match status" value="3"/>
</dbReference>
<dbReference type="EMBL" id="JACHNU010000002">
    <property type="protein sequence ID" value="MBB4662212.1"/>
    <property type="molecule type" value="Genomic_DNA"/>
</dbReference>
<dbReference type="GO" id="GO:0050661">
    <property type="term" value="F:NADP binding"/>
    <property type="evidence" value="ECO:0007669"/>
    <property type="project" value="InterPro"/>
</dbReference>
<dbReference type="InterPro" id="IPR036188">
    <property type="entry name" value="FAD/NAD-bd_sf"/>
</dbReference>
<keyword evidence="2" id="KW-0285">Flavoprotein</keyword>
<gene>
    <name evidence="5" type="ORF">BDZ31_001798</name>
</gene>
<keyword evidence="3" id="KW-0274">FAD</keyword>
<dbReference type="PRINTS" id="PR00419">
    <property type="entry name" value="ADXRDTASE"/>
</dbReference>